<evidence type="ECO:0000313" key="2">
    <source>
        <dbReference type="Proteomes" id="UP000199435"/>
    </source>
</evidence>
<sequence length="270" mass="29928">MADSENSRTLPANTRLNILSYTTDFLARVQDRDGSGADADPALAKWLEWHEAHREFELSCRLQQHLETQLVEAVGFPMVKIEVPGTLEPVVIQNEADIEYWLEGPDNEEARDRAKEKLSVQLRRWSAADQVMGYTRAREAERVAADRELALAAELWDMPAQSIEGMIAKLQAVLTLGIASPECDEFPWPALRSVMNDLIEMVKSLSELATSDKAQTPIFPGGGFTSSSTVTSSAAAIFGQLKRSDFRAFPPFSESVRIELSRNCRGSGLV</sequence>
<dbReference type="RefSeq" id="WP_167668084.1">
    <property type="nucleotide sequence ID" value="NZ_FMAH01000054.1"/>
</dbReference>
<evidence type="ECO:0000313" key="1">
    <source>
        <dbReference type="EMBL" id="SCB46714.1"/>
    </source>
</evidence>
<accession>A0A1C3X3Y0</accession>
<gene>
    <name evidence="1" type="ORF">GA0061102_105437</name>
</gene>
<dbReference type="AlphaFoldDB" id="A0A1C3X3Y0"/>
<name>A0A1C3X3Y0_9HYPH</name>
<keyword evidence="2" id="KW-1185">Reference proteome</keyword>
<proteinExistence type="predicted"/>
<dbReference type="EMBL" id="FMAH01000054">
    <property type="protein sequence ID" value="SCB46714.1"/>
    <property type="molecule type" value="Genomic_DNA"/>
</dbReference>
<protein>
    <submittedName>
        <fullName evidence="1">Uncharacterized protein</fullName>
    </submittedName>
</protein>
<dbReference type="Proteomes" id="UP000199435">
    <property type="component" value="Unassembled WGS sequence"/>
</dbReference>
<reference evidence="2" key="1">
    <citation type="submission" date="2016-08" db="EMBL/GenBank/DDBJ databases">
        <authorList>
            <person name="Varghese N."/>
            <person name="Submissions Spin"/>
        </authorList>
    </citation>
    <scope>NUCLEOTIDE SEQUENCE [LARGE SCALE GENOMIC DNA]</scope>
    <source>
        <strain evidence="2">HAMBI 2971</strain>
    </source>
</reference>
<organism evidence="1 2">
    <name type="scientific">Rhizobium miluonense</name>
    <dbReference type="NCBI Taxonomy" id="411945"/>
    <lineage>
        <taxon>Bacteria</taxon>
        <taxon>Pseudomonadati</taxon>
        <taxon>Pseudomonadota</taxon>
        <taxon>Alphaproteobacteria</taxon>
        <taxon>Hyphomicrobiales</taxon>
        <taxon>Rhizobiaceae</taxon>
        <taxon>Rhizobium/Agrobacterium group</taxon>
        <taxon>Rhizobium</taxon>
    </lineage>
</organism>